<dbReference type="CDD" id="cd15482">
    <property type="entry name" value="Sialidase_non-viral"/>
    <property type="match status" value="2"/>
</dbReference>
<dbReference type="InterPro" id="IPR013783">
    <property type="entry name" value="Ig-like_fold"/>
</dbReference>
<dbReference type="SUPFAM" id="SSF48726">
    <property type="entry name" value="Immunoglobulin"/>
    <property type="match status" value="1"/>
</dbReference>
<evidence type="ECO:0000313" key="12">
    <source>
        <dbReference type="Proteomes" id="UP000709959"/>
    </source>
</evidence>
<reference evidence="11 12" key="1">
    <citation type="submission" date="2020-10" db="EMBL/GenBank/DDBJ databases">
        <title>Connecting structure to function with the recovery of over 1000 high-quality activated sludge metagenome-assembled genomes encoding full-length rRNA genes using long-read sequencing.</title>
        <authorList>
            <person name="Singleton C.M."/>
            <person name="Petriglieri F."/>
            <person name="Kristensen J.M."/>
            <person name="Kirkegaard R.H."/>
            <person name="Michaelsen T.Y."/>
            <person name="Andersen M.H."/>
            <person name="Karst S.M."/>
            <person name="Dueholm M.S."/>
            <person name="Nielsen P.H."/>
            <person name="Albertsen M."/>
        </authorList>
    </citation>
    <scope>NUCLEOTIDE SEQUENCE [LARGE SCALE GENOMIC DNA]</scope>
    <source>
        <strain evidence="11">OdNE_18-Q3-R46-58_MAXAC.008</strain>
    </source>
</reference>
<dbReference type="Proteomes" id="UP000709959">
    <property type="component" value="Unassembled WGS sequence"/>
</dbReference>
<evidence type="ECO:0000256" key="2">
    <source>
        <dbReference type="ARBA" id="ARBA00022729"/>
    </source>
</evidence>
<dbReference type="InterPro" id="IPR015943">
    <property type="entry name" value="WD40/YVTN_repeat-like_dom_sf"/>
</dbReference>
<evidence type="ECO:0000256" key="8">
    <source>
        <dbReference type="SAM" id="SignalP"/>
    </source>
</evidence>
<feature type="signal peptide" evidence="8">
    <location>
        <begin position="1"/>
        <end position="22"/>
    </location>
</feature>
<keyword evidence="4" id="KW-0119">Carbohydrate metabolism</keyword>
<evidence type="ECO:0000256" key="7">
    <source>
        <dbReference type="ARBA" id="ARBA00037986"/>
    </source>
</evidence>
<organism evidence="11 12">
    <name type="scientific">Candidatus Geothrix odensensis</name>
    <dbReference type="NCBI Taxonomy" id="2954440"/>
    <lineage>
        <taxon>Bacteria</taxon>
        <taxon>Pseudomonadati</taxon>
        <taxon>Acidobacteriota</taxon>
        <taxon>Holophagae</taxon>
        <taxon>Holophagales</taxon>
        <taxon>Holophagaceae</taxon>
        <taxon>Geothrix</taxon>
    </lineage>
</organism>
<dbReference type="EMBL" id="JADKCH010000034">
    <property type="protein sequence ID" value="MBK8574045.1"/>
    <property type="molecule type" value="Genomic_DNA"/>
</dbReference>
<proteinExistence type="inferred from homology"/>
<dbReference type="SUPFAM" id="SSF110296">
    <property type="entry name" value="Oligoxyloglucan reducing end-specific cellobiohydrolase"/>
    <property type="match status" value="2"/>
</dbReference>
<dbReference type="SMART" id="SM00409">
    <property type="entry name" value="IG"/>
    <property type="match status" value="1"/>
</dbReference>
<dbReference type="GO" id="GO:0006508">
    <property type="term" value="P:proteolysis"/>
    <property type="evidence" value="ECO:0007669"/>
    <property type="project" value="UniProtKB-KW"/>
</dbReference>
<dbReference type="Gene3D" id="2.60.40.10">
    <property type="entry name" value="Immunoglobulins"/>
    <property type="match status" value="1"/>
</dbReference>
<gene>
    <name evidence="11" type="ORF">IPN91_15810</name>
</gene>
<protein>
    <submittedName>
        <fullName evidence="11">Proprotein convertase P-domain-containing protein</fullName>
    </submittedName>
</protein>
<dbReference type="InterPro" id="IPR052025">
    <property type="entry name" value="Xyloglucanase_GH74"/>
</dbReference>
<evidence type="ECO:0000259" key="10">
    <source>
        <dbReference type="PROSITE" id="PS51829"/>
    </source>
</evidence>
<feature type="domain" description="Ig-like" evidence="9">
    <location>
        <begin position="897"/>
        <end position="979"/>
    </location>
</feature>
<evidence type="ECO:0000256" key="1">
    <source>
        <dbReference type="ARBA" id="ARBA00022670"/>
    </source>
</evidence>
<feature type="domain" description="P/Homo B" evidence="10">
    <location>
        <begin position="979"/>
        <end position="1154"/>
    </location>
</feature>
<dbReference type="SUPFAM" id="SSF49785">
    <property type="entry name" value="Galactose-binding domain-like"/>
    <property type="match status" value="1"/>
</dbReference>
<dbReference type="GO" id="GO:0004252">
    <property type="term" value="F:serine-type endopeptidase activity"/>
    <property type="evidence" value="ECO:0007669"/>
    <property type="project" value="InterPro"/>
</dbReference>
<evidence type="ECO:0000256" key="3">
    <source>
        <dbReference type="ARBA" id="ARBA00022801"/>
    </source>
</evidence>
<evidence type="ECO:0000313" key="11">
    <source>
        <dbReference type="EMBL" id="MBK8574045.1"/>
    </source>
</evidence>
<dbReference type="GO" id="GO:0000272">
    <property type="term" value="P:polysaccharide catabolic process"/>
    <property type="evidence" value="ECO:0007669"/>
    <property type="project" value="UniProtKB-KW"/>
</dbReference>
<keyword evidence="6" id="KW-0624">Polysaccharide degradation</keyword>
<dbReference type="PROSITE" id="PS00018">
    <property type="entry name" value="EF_HAND_1"/>
    <property type="match status" value="1"/>
</dbReference>
<accession>A0A936F5C8</accession>
<feature type="chain" id="PRO_5037910892" evidence="8">
    <location>
        <begin position="23"/>
        <end position="1200"/>
    </location>
</feature>
<dbReference type="InterPro" id="IPR018247">
    <property type="entry name" value="EF_Hand_1_Ca_BS"/>
</dbReference>
<dbReference type="PANTHER" id="PTHR43739:SF2">
    <property type="entry name" value="OLIGOXYLOGLUCAN-REDUCING END-SPECIFIC XYLOGLUCANASE-RELATED"/>
    <property type="match status" value="1"/>
</dbReference>
<name>A0A936F5C8_9BACT</name>
<dbReference type="InterPro" id="IPR003599">
    <property type="entry name" value="Ig_sub"/>
</dbReference>
<comment type="caution">
    <text evidence="11">The sequence shown here is derived from an EMBL/GenBank/DDBJ whole genome shotgun (WGS) entry which is preliminary data.</text>
</comment>
<dbReference type="InterPro" id="IPR002884">
    <property type="entry name" value="P_dom"/>
</dbReference>
<dbReference type="Gene3D" id="2.60.120.260">
    <property type="entry name" value="Galactose-binding domain-like"/>
    <property type="match status" value="1"/>
</dbReference>
<dbReference type="GO" id="GO:0010411">
    <property type="term" value="P:xyloglucan metabolic process"/>
    <property type="evidence" value="ECO:0007669"/>
    <property type="project" value="TreeGrafter"/>
</dbReference>
<evidence type="ECO:0000256" key="5">
    <source>
        <dbReference type="ARBA" id="ARBA00023295"/>
    </source>
</evidence>
<dbReference type="GO" id="GO:0016798">
    <property type="term" value="F:hydrolase activity, acting on glycosyl bonds"/>
    <property type="evidence" value="ECO:0007669"/>
    <property type="project" value="UniProtKB-KW"/>
</dbReference>
<evidence type="ECO:0000256" key="4">
    <source>
        <dbReference type="ARBA" id="ARBA00023277"/>
    </source>
</evidence>
<dbReference type="PROSITE" id="PS51829">
    <property type="entry name" value="P_HOMO_B"/>
    <property type="match status" value="1"/>
</dbReference>
<keyword evidence="1" id="KW-0645">Protease</keyword>
<dbReference type="InterPro" id="IPR008979">
    <property type="entry name" value="Galactose-bd-like_sf"/>
</dbReference>
<dbReference type="Gene3D" id="2.130.10.10">
    <property type="entry name" value="YVTN repeat-like/Quinoprotein amine dehydrogenase"/>
    <property type="match status" value="4"/>
</dbReference>
<dbReference type="PROSITE" id="PS50835">
    <property type="entry name" value="IG_LIKE"/>
    <property type="match status" value="1"/>
</dbReference>
<dbReference type="InterPro" id="IPR036179">
    <property type="entry name" value="Ig-like_dom_sf"/>
</dbReference>
<keyword evidence="3" id="KW-0378">Hydrolase</keyword>
<dbReference type="AlphaFoldDB" id="A0A936F5C8"/>
<sequence length="1200" mass="123580">MGRHSARFLSFFLLLATLGLDAQTESNPVLRKRSLPARTGPNALSGHDRADLRRDWDLFWFGGKQSPEYMDYKNRLAAEEVLRWRNSFPKNGGGHSPVAILPAPAGTGGGSWTPLGPTANLTPAGWSSIDSGRPVAVVPDPNTPTTLYLATSGGGVFKCTNADLNAAGDWTWTPVTDDLPASGSGGNVSIGAMAISSNGGTLYIGLGDPFDAEGRGFYRSTDGGATWTAATAGLGNATRSYSILPLSATRILWGTNDGLKISNDGGASFTAATGGPASGFAWTVKSLTASELICSVEGTSGNIYYSSDAGASWTLSTISGTATAMGRITLAAAGDGTTAYGIVEDTSTGRISRGVLKSTDKGVTWTWMAAPTISGGLFQGTGPQMTSDGGQAFYNHGLGVDPANSARLVVGANLALYRSMDGGATWSQLSHWYGSGHPYVHADNHATAWSNGTLYVANDGGLTIVKEPWRPTIPTTTDDLTFIDNRRNKGIASHLVYNLGSTTATSPADSKWRVTLGLQDNGTRVRQGSGAALQTSGVFEDQIGGDGFGTLIHPVNGDLMLGSIYYTRIYKSTNGGATAFTPASTGITESNDSANTPFAPKIAFGASTTPDTVYTFVNKKVYKSTNFGDSWSAMSMTGFDATKVLRNVNGSRKSNAVGAASSGGQFWTTYNDGATWSSAGDVTGGTFNTSYIWFNTEDDQIVYGATVAPSATAHHLFKSINGGATWTPIDGSAGASNGLPFGIPVHVIQNLRGSRDTLFAGTDFGVYRSTDGGATWARYGNNLPLVAVRNLYIAPDGSFLRAGTYGRGVWELVPPVVPGSVTLNPTFAALFTNDTAQFTGTVNGGGTVTYTATGGTITAGGLYTAGTTAGAFTVTATNAADNTQKAVADITITVPVPVTFSTQPVSQSAAVGRQATFTVVAAGSGTLTYQWKKGGVAIAGANAASYTTPILTLSDTGSVYLCEVTGRAGMVASNPATLTVQSLGTAVTVSSSTVTAIPDATSSTTPGAAVEVPFTVAGLTGNTGEVTFSLYLTHTYVSDLVITLVAPDGSSVILSDNAGGPSGGVSTTGAAFGSTCGNYLVFSDLGAASIDTQLAATEAPVVGTFRPSFPLDSFNGKNPNGTWKLRLQDFGPVDVGSFQCGVLSVKPLVGPSLDLNADGATDLRDLLFFAKNYGTATLSCDLNSDGTVNDADLTILLAGL</sequence>
<dbReference type="InterPro" id="IPR007110">
    <property type="entry name" value="Ig-like_dom"/>
</dbReference>
<evidence type="ECO:0000256" key="6">
    <source>
        <dbReference type="ARBA" id="ARBA00023326"/>
    </source>
</evidence>
<keyword evidence="2 8" id="KW-0732">Signal</keyword>
<keyword evidence="5" id="KW-0326">Glycosidase</keyword>
<dbReference type="PANTHER" id="PTHR43739">
    <property type="entry name" value="XYLOGLUCANASE (EUROFUNG)"/>
    <property type="match status" value="1"/>
</dbReference>
<evidence type="ECO:0000259" key="9">
    <source>
        <dbReference type="PROSITE" id="PS50835"/>
    </source>
</evidence>
<dbReference type="Pfam" id="PF01483">
    <property type="entry name" value="P_proprotein"/>
    <property type="match status" value="1"/>
</dbReference>
<comment type="similarity">
    <text evidence="7">Belongs to the glycosyl hydrolase 74 family.</text>
</comment>